<dbReference type="PROSITE" id="PS00138">
    <property type="entry name" value="SUBTILASE_SER"/>
    <property type="match status" value="1"/>
</dbReference>
<dbReference type="PRINTS" id="PR00723">
    <property type="entry name" value="SUBTILISIN"/>
</dbReference>
<evidence type="ECO:0000256" key="1">
    <source>
        <dbReference type="ARBA" id="ARBA00011073"/>
    </source>
</evidence>
<evidence type="ECO:0000313" key="10">
    <source>
        <dbReference type="Proteomes" id="UP000001610"/>
    </source>
</evidence>
<dbReference type="OMA" id="FASHSAW"/>
<dbReference type="eggNOG" id="KOG1153">
    <property type="taxonomic scope" value="Eukaryota"/>
</dbReference>
<keyword evidence="10" id="KW-1185">Reference proteome</keyword>
<dbReference type="InterPro" id="IPR050131">
    <property type="entry name" value="Peptidase_S8_subtilisin-like"/>
</dbReference>
<dbReference type="InterPro" id="IPR023828">
    <property type="entry name" value="Peptidase_S8_Ser-AS"/>
</dbReference>
<dbReference type="Gene3D" id="3.30.70.80">
    <property type="entry name" value="Peptidase S8 propeptide/proteinase inhibitor I9"/>
    <property type="match status" value="1"/>
</dbReference>
<keyword evidence="3" id="KW-0732">Signal</keyword>
<dbReference type="KEGG" id="cmt:CCM_03169"/>
<evidence type="ECO:0000256" key="2">
    <source>
        <dbReference type="ARBA" id="ARBA00022670"/>
    </source>
</evidence>
<dbReference type="InterPro" id="IPR036852">
    <property type="entry name" value="Peptidase_S8/S53_dom_sf"/>
</dbReference>
<feature type="active site" description="Charge relay system" evidence="6">
    <location>
        <position position="192"/>
    </location>
</feature>
<dbReference type="InParanoid" id="G3J969"/>
<dbReference type="PANTHER" id="PTHR43806">
    <property type="entry name" value="PEPTIDASE S8"/>
    <property type="match status" value="1"/>
</dbReference>
<dbReference type="InterPro" id="IPR015500">
    <property type="entry name" value="Peptidase_S8_subtilisin-rel"/>
</dbReference>
<dbReference type="InterPro" id="IPR037045">
    <property type="entry name" value="S8pro/Inhibitor_I9_sf"/>
</dbReference>
<dbReference type="GO" id="GO:0006508">
    <property type="term" value="P:proteolysis"/>
    <property type="evidence" value="ECO:0007669"/>
    <property type="project" value="UniProtKB-KW"/>
</dbReference>
<evidence type="ECO:0000256" key="4">
    <source>
        <dbReference type="ARBA" id="ARBA00022801"/>
    </source>
</evidence>
<dbReference type="Proteomes" id="UP000001610">
    <property type="component" value="Unassembled WGS sequence"/>
</dbReference>
<evidence type="ECO:0000313" key="9">
    <source>
        <dbReference type="EMBL" id="EGX94898.1"/>
    </source>
</evidence>
<gene>
    <name evidence="9" type="ORF">CCM_03169</name>
</gene>
<evidence type="ECO:0000256" key="5">
    <source>
        <dbReference type="ARBA" id="ARBA00022825"/>
    </source>
</evidence>
<sequence length="459" mass="48447">MSRSQNELLVARGDSYNESLIGSKNHPLHITFYAEYQFVHDKMPALKKLLTILTAALYSSALVGAAEEQKYIVVLKEGISARSVDFHIAQARNIHSNSLGRRELDLAGIEDTYSIGDFQGYSGTFDNDTIAKIQNLAEVDSIVPDQAGKELVLVRQDNSDYGLASISNRGPAATLYRYDDTAGKGTFGYVVDSGIQSSHPEFEGRVTQGYSFDGNFDNPTPHGTMVAGVLASKTYGVAKKAEIINVRISSAQQRVTESSILGGINWAVNDIVDRGRVGKAVINVSQTGGANPNGPSPINSAVEAAFRLGILTIAAAGNAFGTVESESITPGSAPNALTVGAIDKSWKFSDFSNHGKMVDILAPGTDVLTISSKEAGAVRTSGTSLAAPYVAGIALYLCAVQNFRTAKDLTDRIKALGTPGKASNLPANTVNLVAYNGAPALDAGTVVFEPGRELPEGAQ</sequence>
<dbReference type="Pfam" id="PF05922">
    <property type="entry name" value="Inhibitor_I9"/>
    <property type="match status" value="1"/>
</dbReference>
<keyword evidence="2 6" id="KW-0645">Protease</keyword>
<dbReference type="SUPFAM" id="SSF52743">
    <property type="entry name" value="Subtilisin-like"/>
    <property type="match status" value="1"/>
</dbReference>
<protein>
    <submittedName>
        <fullName evidence="9">Alkaline serine protease Alp1</fullName>
    </submittedName>
</protein>
<evidence type="ECO:0000259" key="7">
    <source>
        <dbReference type="Pfam" id="PF00082"/>
    </source>
</evidence>
<dbReference type="PANTHER" id="PTHR43806:SF58">
    <property type="entry name" value="ALKALINE PROTEASE 1-RELATED"/>
    <property type="match status" value="1"/>
</dbReference>
<dbReference type="OrthoDB" id="206201at2759"/>
<dbReference type="PROSITE" id="PS00137">
    <property type="entry name" value="SUBTILASE_HIS"/>
    <property type="match status" value="1"/>
</dbReference>
<name>G3J969_CORMM</name>
<evidence type="ECO:0000259" key="8">
    <source>
        <dbReference type="Pfam" id="PF05922"/>
    </source>
</evidence>
<proteinExistence type="inferred from homology"/>
<dbReference type="InterPro" id="IPR022398">
    <property type="entry name" value="Peptidase_S8_His-AS"/>
</dbReference>
<accession>G3J969</accession>
<keyword evidence="4 6" id="KW-0378">Hydrolase</keyword>
<feature type="domain" description="Peptidase S8/S53" evidence="7">
    <location>
        <begin position="190"/>
        <end position="408"/>
    </location>
</feature>
<dbReference type="InterPro" id="IPR000209">
    <property type="entry name" value="Peptidase_S8/S53_dom"/>
</dbReference>
<feature type="active site" description="Charge relay system" evidence="6">
    <location>
        <position position="222"/>
    </location>
</feature>
<dbReference type="VEuPathDB" id="FungiDB:CCM_03169"/>
<feature type="active site" description="Charge relay system" evidence="6">
    <location>
        <position position="384"/>
    </location>
</feature>
<dbReference type="Pfam" id="PF00082">
    <property type="entry name" value="Peptidase_S8"/>
    <property type="match status" value="1"/>
</dbReference>
<keyword evidence="5 6" id="KW-0720">Serine protease</keyword>
<comment type="similarity">
    <text evidence="1 6">Belongs to the peptidase S8 family.</text>
</comment>
<organism evidence="9 10">
    <name type="scientific">Cordyceps militaris (strain CM01)</name>
    <name type="common">Caterpillar fungus</name>
    <dbReference type="NCBI Taxonomy" id="983644"/>
    <lineage>
        <taxon>Eukaryota</taxon>
        <taxon>Fungi</taxon>
        <taxon>Dikarya</taxon>
        <taxon>Ascomycota</taxon>
        <taxon>Pezizomycotina</taxon>
        <taxon>Sordariomycetes</taxon>
        <taxon>Hypocreomycetidae</taxon>
        <taxon>Hypocreales</taxon>
        <taxon>Cordycipitaceae</taxon>
        <taxon>Cordyceps</taxon>
    </lineage>
</organism>
<dbReference type="HOGENOM" id="CLU_011263_1_4_1"/>
<dbReference type="GeneID" id="18165196"/>
<dbReference type="InterPro" id="IPR010259">
    <property type="entry name" value="S8pro/Inhibitor_I9"/>
</dbReference>
<reference evidence="9 10" key="1">
    <citation type="journal article" date="2011" name="Genome Biol.">
        <title>Genome sequence of the insect pathogenic fungus Cordyceps militaris, a valued traditional Chinese medicine.</title>
        <authorList>
            <person name="Zheng P."/>
            <person name="Xia Y."/>
            <person name="Xiao G."/>
            <person name="Xiong C."/>
            <person name="Hu X."/>
            <person name="Zhang S."/>
            <person name="Zheng H."/>
            <person name="Huang Y."/>
            <person name="Zhou Y."/>
            <person name="Wang S."/>
            <person name="Zhao G.P."/>
            <person name="Liu X."/>
            <person name="St Leger R.J."/>
            <person name="Wang C."/>
        </authorList>
    </citation>
    <scope>NUCLEOTIDE SEQUENCE [LARGE SCALE GENOMIC DNA]</scope>
    <source>
        <strain evidence="9 10">CM01</strain>
    </source>
</reference>
<dbReference type="AlphaFoldDB" id="G3J969"/>
<dbReference type="EMBL" id="JH126400">
    <property type="protein sequence ID" value="EGX94898.1"/>
    <property type="molecule type" value="Genomic_DNA"/>
</dbReference>
<dbReference type="SMR" id="G3J969"/>
<dbReference type="InterPro" id="IPR034193">
    <property type="entry name" value="PCSK9_ProteinaseK-like"/>
</dbReference>
<evidence type="ECO:0000256" key="3">
    <source>
        <dbReference type="ARBA" id="ARBA00022729"/>
    </source>
</evidence>
<dbReference type="GO" id="GO:0005576">
    <property type="term" value="C:extracellular region"/>
    <property type="evidence" value="ECO:0007669"/>
    <property type="project" value="UniProtKB-ARBA"/>
</dbReference>
<dbReference type="CDD" id="cd04077">
    <property type="entry name" value="Peptidases_S8_PCSK9_ProteinaseK_like"/>
    <property type="match status" value="1"/>
</dbReference>
<dbReference type="SUPFAM" id="SSF54897">
    <property type="entry name" value="Protease propeptides/inhibitors"/>
    <property type="match status" value="1"/>
</dbReference>
<dbReference type="GO" id="GO:0004252">
    <property type="term" value="F:serine-type endopeptidase activity"/>
    <property type="evidence" value="ECO:0007669"/>
    <property type="project" value="UniProtKB-UniRule"/>
</dbReference>
<dbReference type="Gene3D" id="3.40.50.200">
    <property type="entry name" value="Peptidase S8/S53 domain"/>
    <property type="match status" value="1"/>
</dbReference>
<feature type="domain" description="Inhibitor I9" evidence="8">
    <location>
        <begin position="70"/>
        <end position="146"/>
    </location>
</feature>
<dbReference type="PROSITE" id="PS51892">
    <property type="entry name" value="SUBTILASE"/>
    <property type="match status" value="1"/>
</dbReference>
<dbReference type="RefSeq" id="XP_006668384.1">
    <property type="nucleotide sequence ID" value="XM_006668321.1"/>
</dbReference>
<evidence type="ECO:0000256" key="6">
    <source>
        <dbReference type="PROSITE-ProRule" id="PRU01240"/>
    </source>
</evidence>